<reference evidence="2 3" key="1">
    <citation type="submission" date="2019-01" db="EMBL/GenBank/DDBJ databases">
        <title>Vagococcus silagei sp. nov. isolated from brewer's grain.</title>
        <authorList>
            <person name="Guu J.-R."/>
        </authorList>
    </citation>
    <scope>NUCLEOTIDE SEQUENCE [LARGE SCALE GENOMIC DNA]</scope>
    <source>
        <strain evidence="2 3">2B-2</strain>
    </source>
</reference>
<dbReference type="PANTHER" id="PTHR43233">
    <property type="entry name" value="FAMILY N-ACETYLTRANSFERASE, PUTATIVE (AFU_ORTHOLOGUE AFUA_6G03350)-RELATED"/>
    <property type="match status" value="1"/>
</dbReference>
<keyword evidence="3" id="KW-1185">Reference proteome</keyword>
<feature type="domain" description="N-acetyltransferase" evidence="1">
    <location>
        <begin position="2"/>
        <end position="135"/>
    </location>
</feature>
<dbReference type="RefSeq" id="WP_136136311.1">
    <property type="nucleotide sequence ID" value="NZ_SDGV01000008.1"/>
</dbReference>
<sequence>MITFSDKKIYNQNDLIELYESVGWTNYTKDSQVLANAIKHSLYVYTAWDNGTLIGLIRCIGDGTTILYIQDILVRPDYQHIQVGSTLMKHTLDHFPDIRQKVLLTEETPKTRKFYEKFGFSSCDQGTLVAFYRSF</sequence>
<evidence type="ECO:0000313" key="2">
    <source>
        <dbReference type="EMBL" id="THB61733.1"/>
    </source>
</evidence>
<dbReference type="AlphaFoldDB" id="A0A4S3B7A7"/>
<keyword evidence="2" id="KW-0808">Transferase</keyword>
<dbReference type="Gene3D" id="3.40.630.30">
    <property type="match status" value="1"/>
</dbReference>
<dbReference type="PROSITE" id="PS51186">
    <property type="entry name" value="GNAT"/>
    <property type="match status" value="1"/>
</dbReference>
<dbReference type="InterPro" id="IPR000182">
    <property type="entry name" value="GNAT_dom"/>
</dbReference>
<comment type="caution">
    <text evidence="2">The sequence shown here is derived from an EMBL/GenBank/DDBJ whole genome shotgun (WGS) entry which is preliminary data.</text>
</comment>
<dbReference type="SUPFAM" id="SSF55729">
    <property type="entry name" value="Acyl-CoA N-acyltransferases (Nat)"/>
    <property type="match status" value="1"/>
</dbReference>
<dbReference type="OrthoDB" id="9775804at2"/>
<dbReference type="PANTHER" id="PTHR43233:SF1">
    <property type="entry name" value="FAMILY N-ACETYLTRANSFERASE, PUTATIVE (AFU_ORTHOLOGUE AFUA_6G03350)-RELATED"/>
    <property type="match status" value="1"/>
</dbReference>
<proteinExistence type="predicted"/>
<dbReference type="CDD" id="cd04301">
    <property type="entry name" value="NAT_SF"/>
    <property type="match status" value="1"/>
</dbReference>
<dbReference type="EMBL" id="SDGV01000008">
    <property type="protein sequence ID" value="THB61733.1"/>
    <property type="molecule type" value="Genomic_DNA"/>
</dbReference>
<dbReference type="InterPro" id="IPR016181">
    <property type="entry name" value="Acyl_CoA_acyltransferase"/>
</dbReference>
<organism evidence="2 3">
    <name type="scientific">Vagococcus silagei</name>
    <dbReference type="NCBI Taxonomy" id="2508885"/>
    <lineage>
        <taxon>Bacteria</taxon>
        <taxon>Bacillati</taxon>
        <taxon>Bacillota</taxon>
        <taxon>Bacilli</taxon>
        <taxon>Lactobacillales</taxon>
        <taxon>Enterococcaceae</taxon>
        <taxon>Vagococcus</taxon>
    </lineage>
</organism>
<dbReference type="GO" id="GO:0016747">
    <property type="term" value="F:acyltransferase activity, transferring groups other than amino-acyl groups"/>
    <property type="evidence" value="ECO:0007669"/>
    <property type="project" value="InterPro"/>
</dbReference>
<gene>
    <name evidence="2" type="ORF">ESZ54_03550</name>
</gene>
<dbReference type="Pfam" id="PF00583">
    <property type="entry name" value="Acetyltransf_1"/>
    <property type="match status" value="1"/>
</dbReference>
<evidence type="ECO:0000259" key="1">
    <source>
        <dbReference type="PROSITE" id="PS51186"/>
    </source>
</evidence>
<name>A0A4S3B7A7_9ENTE</name>
<dbReference type="InterPro" id="IPR053144">
    <property type="entry name" value="Acetyltransferase_Butenolide"/>
</dbReference>
<evidence type="ECO:0000313" key="3">
    <source>
        <dbReference type="Proteomes" id="UP000310506"/>
    </source>
</evidence>
<accession>A0A4S3B7A7</accession>
<dbReference type="Proteomes" id="UP000310506">
    <property type="component" value="Unassembled WGS sequence"/>
</dbReference>
<protein>
    <submittedName>
        <fullName evidence="2">N-acetyltransferase</fullName>
    </submittedName>
</protein>